<dbReference type="Proteomes" id="UP000569914">
    <property type="component" value="Unassembled WGS sequence"/>
</dbReference>
<gene>
    <name evidence="2" type="ORF">BKA15_002081</name>
</gene>
<evidence type="ECO:0000313" key="3">
    <source>
        <dbReference type="Proteomes" id="UP000569914"/>
    </source>
</evidence>
<proteinExistence type="predicted"/>
<keyword evidence="3" id="KW-1185">Reference proteome</keyword>
<evidence type="ECO:0000256" key="1">
    <source>
        <dbReference type="SAM" id="MobiDB-lite"/>
    </source>
</evidence>
<evidence type="ECO:0008006" key="4">
    <source>
        <dbReference type="Google" id="ProtNLM"/>
    </source>
</evidence>
<feature type="region of interest" description="Disordered" evidence="1">
    <location>
        <begin position="1"/>
        <end position="35"/>
    </location>
</feature>
<dbReference type="SUPFAM" id="SSF55486">
    <property type="entry name" value="Metalloproteases ('zincins'), catalytic domain"/>
    <property type="match status" value="1"/>
</dbReference>
<dbReference type="RefSeq" id="WP_312878928.1">
    <property type="nucleotide sequence ID" value="NZ_JACCBU010000001.1"/>
</dbReference>
<sequence>MDGALTVPSRRDRHQRGLRGPLALPNPLSRHPARPFRSPTKADFFADAVDEAVERIGHNCPDALVGITFGIEDVPYLERAWTGSEVPLAAAISGDADRLSQVVVYRRPLEHRAASRSGLRILVYRTVVEQLSALTGRSVAELDPNGDDDDR</sequence>
<organism evidence="2 3">
    <name type="scientific">Microlunatus parietis</name>
    <dbReference type="NCBI Taxonomy" id="682979"/>
    <lineage>
        <taxon>Bacteria</taxon>
        <taxon>Bacillati</taxon>
        <taxon>Actinomycetota</taxon>
        <taxon>Actinomycetes</taxon>
        <taxon>Propionibacteriales</taxon>
        <taxon>Propionibacteriaceae</taxon>
        <taxon>Microlunatus</taxon>
    </lineage>
</organism>
<comment type="caution">
    <text evidence="2">The sequence shown here is derived from an EMBL/GenBank/DDBJ whole genome shotgun (WGS) entry which is preliminary data.</text>
</comment>
<dbReference type="AlphaFoldDB" id="A0A7Y9I5U6"/>
<dbReference type="InterPro" id="IPR010428">
    <property type="entry name" value="Zincin_1"/>
</dbReference>
<dbReference type="Pfam" id="PF06262">
    <property type="entry name" value="Zincin_1"/>
    <property type="match status" value="1"/>
</dbReference>
<accession>A0A7Y9I5U6</accession>
<protein>
    <recommendedName>
        <fullName evidence="4">Zinicin-like metallopeptidase</fullName>
    </recommendedName>
</protein>
<dbReference type="InterPro" id="IPR038555">
    <property type="entry name" value="Zincin_1_sf"/>
</dbReference>
<dbReference type="CDD" id="cd12954">
    <property type="entry name" value="MMP_TTHA0227_like_1"/>
    <property type="match status" value="1"/>
</dbReference>
<evidence type="ECO:0000313" key="2">
    <source>
        <dbReference type="EMBL" id="NYE70752.1"/>
    </source>
</evidence>
<name>A0A7Y9I5U6_9ACTN</name>
<dbReference type="EMBL" id="JACCBU010000001">
    <property type="protein sequence ID" value="NYE70752.1"/>
    <property type="molecule type" value="Genomic_DNA"/>
</dbReference>
<reference evidence="2 3" key="1">
    <citation type="submission" date="2020-07" db="EMBL/GenBank/DDBJ databases">
        <title>Sequencing the genomes of 1000 actinobacteria strains.</title>
        <authorList>
            <person name="Klenk H.-P."/>
        </authorList>
    </citation>
    <scope>NUCLEOTIDE SEQUENCE [LARGE SCALE GENOMIC DNA]</scope>
    <source>
        <strain evidence="2 3">DSM 22083</strain>
    </source>
</reference>
<dbReference type="Gene3D" id="3.30.2010.20">
    <property type="match status" value="1"/>
</dbReference>